<dbReference type="InterPro" id="IPR038578">
    <property type="entry name" value="GT29-like_sf"/>
</dbReference>
<dbReference type="PANTHER" id="PTHR46779:SF5">
    <property type="entry name" value="BETA-16-GALACTOSYLTRANSFERASE GALT29A"/>
    <property type="match status" value="1"/>
</dbReference>
<comment type="subcellular location">
    <subcellularLocation>
        <location evidence="1">Golgi apparatus membrane</location>
        <topology evidence="1">Single-pass type II membrane protein</topology>
    </subcellularLocation>
</comment>
<dbReference type="Pfam" id="PF00777">
    <property type="entry name" value="Glyco_transf_29"/>
    <property type="match status" value="1"/>
</dbReference>
<keyword evidence="12" id="KW-1185">Reference proteome</keyword>
<dbReference type="Proteomes" id="UP000324897">
    <property type="component" value="Unassembled WGS sequence"/>
</dbReference>
<evidence type="ECO:0000313" key="12">
    <source>
        <dbReference type="Proteomes" id="UP000324897"/>
    </source>
</evidence>
<evidence type="ECO:0000256" key="1">
    <source>
        <dbReference type="ARBA" id="ARBA00004323"/>
    </source>
</evidence>
<dbReference type="Gramene" id="TVU02675">
    <property type="protein sequence ID" value="TVU02675"/>
    <property type="gene ID" value="EJB05_51813"/>
</dbReference>
<evidence type="ECO:0000313" key="11">
    <source>
        <dbReference type="EMBL" id="TVU02675.1"/>
    </source>
</evidence>
<evidence type="ECO:0000256" key="4">
    <source>
        <dbReference type="ARBA" id="ARBA00022679"/>
    </source>
</evidence>
<evidence type="ECO:0000256" key="8">
    <source>
        <dbReference type="ARBA" id="ARBA00023034"/>
    </source>
</evidence>
<dbReference type="OrthoDB" id="10264956at2759"/>
<dbReference type="Gene3D" id="3.90.1480.20">
    <property type="entry name" value="Glycosyl transferase family 29"/>
    <property type="match status" value="1"/>
</dbReference>
<organism evidence="11 12">
    <name type="scientific">Eragrostis curvula</name>
    <name type="common">weeping love grass</name>
    <dbReference type="NCBI Taxonomy" id="38414"/>
    <lineage>
        <taxon>Eukaryota</taxon>
        <taxon>Viridiplantae</taxon>
        <taxon>Streptophyta</taxon>
        <taxon>Embryophyta</taxon>
        <taxon>Tracheophyta</taxon>
        <taxon>Spermatophyta</taxon>
        <taxon>Magnoliopsida</taxon>
        <taxon>Liliopsida</taxon>
        <taxon>Poales</taxon>
        <taxon>Poaceae</taxon>
        <taxon>PACMAD clade</taxon>
        <taxon>Chloridoideae</taxon>
        <taxon>Eragrostideae</taxon>
        <taxon>Eragrostidinae</taxon>
        <taxon>Eragrostis</taxon>
    </lineage>
</organism>
<keyword evidence="4" id="KW-0808">Transferase</keyword>
<evidence type="ECO:0000256" key="5">
    <source>
        <dbReference type="ARBA" id="ARBA00022692"/>
    </source>
</evidence>
<proteinExistence type="inferred from homology"/>
<dbReference type="EMBL" id="RWGY01000293">
    <property type="protein sequence ID" value="TVU02675.1"/>
    <property type="molecule type" value="Genomic_DNA"/>
</dbReference>
<keyword evidence="9" id="KW-0472">Membrane</keyword>
<dbReference type="AlphaFoldDB" id="A0A5J9SUG1"/>
<sequence length="255" mass="27301">MRCRPSPYSPRAVVLADAAALLANASISSSQQPNNHRLLLVRLPCSSCRRQRQRTVSSLRVPSYGNGMIPDDGALLAAFRASLRSFLRAHQRLRSSNNNDVAGVMRDLLGRRFRTCAVVGNSGILLGSGRGAQIDAHDLVIRLNNAPVAGEFARDVGARTSLTLAHSFVLRRCSSTPGCAACHPYGRSVPLHMYVSRPEHLLDAVACGATATAASTTPFPLRLTDARHDALSARVAKYYSLRRFVAATGGEPASG</sequence>
<reference evidence="11 12" key="1">
    <citation type="journal article" date="2019" name="Sci. Rep.">
        <title>A high-quality genome of Eragrostis curvula grass provides insights into Poaceae evolution and supports new strategies to enhance forage quality.</title>
        <authorList>
            <person name="Carballo J."/>
            <person name="Santos B.A.C.M."/>
            <person name="Zappacosta D."/>
            <person name="Garbus I."/>
            <person name="Selva J.P."/>
            <person name="Gallo C.A."/>
            <person name="Diaz A."/>
            <person name="Albertini E."/>
            <person name="Caccamo M."/>
            <person name="Echenique V."/>
        </authorList>
    </citation>
    <scope>NUCLEOTIDE SEQUENCE [LARGE SCALE GENOMIC DNA]</scope>
    <source>
        <strain evidence="12">cv. Victoria</strain>
        <tissue evidence="11">Leaf</tissue>
    </source>
</reference>
<evidence type="ECO:0000256" key="2">
    <source>
        <dbReference type="ARBA" id="ARBA00006003"/>
    </source>
</evidence>
<keyword evidence="3" id="KW-0328">Glycosyltransferase</keyword>
<name>A0A5J9SUG1_9POAL</name>
<accession>A0A5J9SUG1</accession>
<evidence type="ECO:0000256" key="9">
    <source>
        <dbReference type="ARBA" id="ARBA00023136"/>
    </source>
</evidence>
<dbReference type="InterPro" id="IPR001675">
    <property type="entry name" value="Glyco_trans_29"/>
</dbReference>
<dbReference type="GO" id="GO:0008373">
    <property type="term" value="F:sialyltransferase activity"/>
    <property type="evidence" value="ECO:0007669"/>
    <property type="project" value="InterPro"/>
</dbReference>
<evidence type="ECO:0000256" key="7">
    <source>
        <dbReference type="ARBA" id="ARBA00022989"/>
    </source>
</evidence>
<evidence type="ECO:0000256" key="10">
    <source>
        <dbReference type="ARBA" id="ARBA00023180"/>
    </source>
</evidence>
<comment type="similarity">
    <text evidence="2">Belongs to the glycosyltransferase 29 family.</text>
</comment>
<keyword evidence="6" id="KW-0735">Signal-anchor</keyword>
<keyword evidence="5" id="KW-0812">Transmembrane</keyword>
<evidence type="ECO:0000256" key="6">
    <source>
        <dbReference type="ARBA" id="ARBA00022968"/>
    </source>
</evidence>
<protein>
    <submittedName>
        <fullName evidence="11">Uncharacterized protein</fullName>
    </submittedName>
</protein>
<keyword evidence="7" id="KW-1133">Transmembrane helix</keyword>
<dbReference type="PANTHER" id="PTHR46779">
    <property type="entry name" value="BETA-1,6-GALACTOSYLTRANSFERASE GALT29A"/>
    <property type="match status" value="1"/>
</dbReference>
<feature type="non-terminal residue" evidence="11">
    <location>
        <position position="1"/>
    </location>
</feature>
<comment type="caution">
    <text evidence="11">The sequence shown here is derived from an EMBL/GenBank/DDBJ whole genome shotgun (WGS) entry which is preliminary data.</text>
</comment>
<gene>
    <name evidence="11" type="ORF">EJB05_51813</name>
</gene>
<keyword evidence="10" id="KW-0325">Glycoprotein</keyword>
<evidence type="ECO:0000256" key="3">
    <source>
        <dbReference type="ARBA" id="ARBA00022676"/>
    </source>
</evidence>
<dbReference type="GO" id="GO:0000139">
    <property type="term" value="C:Golgi membrane"/>
    <property type="evidence" value="ECO:0007669"/>
    <property type="project" value="UniProtKB-SubCell"/>
</dbReference>
<keyword evidence="8" id="KW-0333">Golgi apparatus</keyword>